<organism evidence="9 10">
    <name type="scientific">Streptococcus porcinus</name>
    <dbReference type="NCBI Taxonomy" id="1340"/>
    <lineage>
        <taxon>Bacteria</taxon>
        <taxon>Bacillati</taxon>
        <taxon>Bacillota</taxon>
        <taxon>Bacilli</taxon>
        <taxon>Lactobacillales</taxon>
        <taxon>Streptococcaceae</taxon>
        <taxon>Streptococcus</taxon>
    </lineage>
</organism>
<feature type="chain" id="PRO_5030575742" evidence="7">
    <location>
        <begin position="26"/>
        <end position="247"/>
    </location>
</feature>
<evidence type="ECO:0000256" key="3">
    <source>
        <dbReference type="ARBA" id="ARBA00022729"/>
    </source>
</evidence>
<name>A0A7V9WSF7_STRPO</name>
<keyword evidence="2" id="KW-0964">Secreted</keyword>
<dbReference type="InterPro" id="IPR019931">
    <property type="entry name" value="LPXTG_anchor"/>
</dbReference>
<dbReference type="EMBL" id="JACEGE010000020">
    <property type="protein sequence ID" value="MBA2796254.1"/>
    <property type="molecule type" value="Genomic_DNA"/>
</dbReference>
<sequence length="247" mass="26090">MRKEKLLSLITISGIALLGSTSVFASDMTDTLIDNQPIVVMTSPSDPVSDTTDTSVPTPSDPVSDTTDTSIPIPSPSDPVSGTTDSSVPIPKTDGTSNNDSSTPTSDDTNTEKPVDKPSENIPTDSSKPVPIQEEPVKPVTKPIIDDPITTATGARIVGTQDGKVLVQTETGTQVKEAKEVGGEVQKDGTVAIKKADGKVEVLPHTGDSKKAFTALGIILILGAFWVGFKENIKKFLTMFSKKRKQE</sequence>
<comment type="caution">
    <text evidence="9">The sequence shown here is derived from an EMBL/GenBank/DDBJ whole genome shotgun (WGS) entry which is preliminary data.</text>
</comment>
<reference evidence="9 10" key="1">
    <citation type="submission" date="2020-07" db="EMBL/GenBank/DDBJ databases">
        <title>Molecular and genomic characterization of Streptococcus porcinus isolated from diseased swine in Brazil.</title>
        <authorList>
            <person name="Moreno L.Z."/>
            <person name="Matajira C.E.C."/>
            <person name="Poor A.P."/>
            <person name="Dutra M.C."/>
            <person name="Moreno A.M."/>
        </authorList>
    </citation>
    <scope>NUCLEOTIDE SEQUENCE [LARGE SCALE GENOMIC DNA]</scope>
    <source>
        <strain evidence="9 10">SP0816-2</strain>
    </source>
</reference>
<keyword evidence="3 7" id="KW-0732">Signal</keyword>
<dbReference type="AlphaFoldDB" id="A0A7V9WSF7"/>
<accession>A0A7V9WSF7</accession>
<proteinExistence type="predicted"/>
<keyword evidence="1" id="KW-0134">Cell wall</keyword>
<evidence type="ECO:0000256" key="2">
    <source>
        <dbReference type="ARBA" id="ARBA00022525"/>
    </source>
</evidence>
<keyword evidence="6" id="KW-1133">Transmembrane helix</keyword>
<keyword evidence="6" id="KW-0812">Transmembrane</keyword>
<feature type="domain" description="Gram-positive cocci surface proteins LPxTG" evidence="8">
    <location>
        <begin position="198"/>
        <end position="231"/>
    </location>
</feature>
<evidence type="ECO:0000313" key="10">
    <source>
        <dbReference type="Proteomes" id="UP000524462"/>
    </source>
</evidence>
<feature type="transmembrane region" description="Helical" evidence="6">
    <location>
        <begin position="212"/>
        <end position="229"/>
    </location>
</feature>
<evidence type="ECO:0000259" key="8">
    <source>
        <dbReference type="Pfam" id="PF00746"/>
    </source>
</evidence>
<evidence type="ECO:0000256" key="6">
    <source>
        <dbReference type="SAM" id="Phobius"/>
    </source>
</evidence>
<keyword evidence="4" id="KW-0572">Peptidoglycan-anchor</keyword>
<evidence type="ECO:0000256" key="4">
    <source>
        <dbReference type="ARBA" id="ARBA00023088"/>
    </source>
</evidence>
<feature type="region of interest" description="Disordered" evidence="5">
    <location>
        <begin position="43"/>
        <end position="146"/>
    </location>
</feature>
<evidence type="ECO:0000313" key="9">
    <source>
        <dbReference type="EMBL" id="MBA2796254.1"/>
    </source>
</evidence>
<feature type="compositionally biased region" description="Low complexity" evidence="5">
    <location>
        <begin position="43"/>
        <end position="72"/>
    </location>
</feature>
<evidence type="ECO:0000256" key="5">
    <source>
        <dbReference type="SAM" id="MobiDB-lite"/>
    </source>
</evidence>
<protein>
    <submittedName>
        <fullName evidence="9">LPXTG cell wall anchor domain-containing protein</fullName>
    </submittedName>
</protein>
<evidence type="ECO:0000256" key="1">
    <source>
        <dbReference type="ARBA" id="ARBA00022512"/>
    </source>
</evidence>
<dbReference type="RefSeq" id="WP_181460242.1">
    <property type="nucleotide sequence ID" value="NZ_JACEGE010000020.1"/>
</dbReference>
<dbReference type="NCBIfam" id="TIGR01167">
    <property type="entry name" value="LPXTG_anchor"/>
    <property type="match status" value="1"/>
</dbReference>
<dbReference type="Proteomes" id="UP000524462">
    <property type="component" value="Unassembled WGS sequence"/>
</dbReference>
<dbReference type="Pfam" id="PF00746">
    <property type="entry name" value="Gram_pos_anchor"/>
    <property type="match status" value="1"/>
</dbReference>
<keyword evidence="6" id="KW-0472">Membrane</keyword>
<evidence type="ECO:0000256" key="7">
    <source>
        <dbReference type="SAM" id="SignalP"/>
    </source>
</evidence>
<feature type="compositionally biased region" description="Basic and acidic residues" evidence="5">
    <location>
        <begin position="110"/>
        <end position="119"/>
    </location>
</feature>
<feature type="compositionally biased region" description="Low complexity" evidence="5">
    <location>
        <begin position="93"/>
        <end position="108"/>
    </location>
</feature>
<feature type="signal peptide" evidence="7">
    <location>
        <begin position="1"/>
        <end position="25"/>
    </location>
</feature>
<gene>
    <name evidence="9" type="ORF">H1B29_07150</name>
</gene>